<dbReference type="InterPro" id="IPR003673">
    <property type="entry name" value="CoA-Trfase_fam_III"/>
</dbReference>
<keyword evidence="2" id="KW-1185">Reference proteome</keyword>
<name>A0ABW2CP54_9ACTN</name>
<keyword evidence="1" id="KW-0808">Transferase</keyword>
<dbReference type="InterPro" id="IPR050509">
    <property type="entry name" value="CoA-transferase_III"/>
</dbReference>
<comment type="caution">
    <text evidence="1">The sequence shown here is derived from an EMBL/GenBank/DDBJ whole genome shotgun (WGS) entry which is preliminary data.</text>
</comment>
<organism evidence="1 2">
    <name type="scientific">Actinomadura yumaensis</name>
    <dbReference type="NCBI Taxonomy" id="111807"/>
    <lineage>
        <taxon>Bacteria</taxon>
        <taxon>Bacillati</taxon>
        <taxon>Actinomycetota</taxon>
        <taxon>Actinomycetes</taxon>
        <taxon>Streptosporangiales</taxon>
        <taxon>Thermomonosporaceae</taxon>
        <taxon>Actinomadura</taxon>
    </lineage>
</organism>
<protein>
    <submittedName>
        <fullName evidence="1">CoA transferase</fullName>
    </submittedName>
</protein>
<sequence length="392" mass="40855">MPEAVAVGGEGLLEGLRVVEISSFVAAPLGGMTLAQLGADVVRVDPVGGSADLGRWPLAPSGAGRMWTGMNKGKRSVTADFRSPEGRDAVTRLAADAGIVLTNAVGRGWLAYEALARARPDLIHLQIEGRPDGSPAVDYTVNAEIGFPLVTGPPEHGGPVGHVLPAWDVACGLYAAVGLLAAERRRSRTGEGARIRLPLYDVALATAGNLGFLAEAQLGGERPRVGNHLFGGFGRDFALADGERVMVVALTGRHFADLCGAAGLTGTVAELERLLGADFAVDGDRYRHREVLASLLEPWFGARGLPEVEEAFAGTSVLWSRYTRFSEIDLAASPLMGEIDQPGVGRLRAPASPLDTGARTHAAAPTLGEHSAEVFAALGLDAEALLEKGVIA</sequence>
<reference evidence="2" key="1">
    <citation type="journal article" date="2019" name="Int. J. Syst. Evol. Microbiol.">
        <title>The Global Catalogue of Microorganisms (GCM) 10K type strain sequencing project: providing services to taxonomists for standard genome sequencing and annotation.</title>
        <authorList>
            <consortium name="The Broad Institute Genomics Platform"/>
            <consortium name="The Broad Institute Genome Sequencing Center for Infectious Disease"/>
            <person name="Wu L."/>
            <person name="Ma J."/>
        </authorList>
    </citation>
    <scope>NUCLEOTIDE SEQUENCE [LARGE SCALE GENOMIC DNA]</scope>
    <source>
        <strain evidence="2">JCM 3369</strain>
    </source>
</reference>
<evidence type="ECO:0000313" key="2">
    <source>
        <dbReference type="Proteomes" id="UP001596380"/>
    </source>
</evidence>
<dbReference type="RefSeq" id="WP_378063500.1">
    <property type="nucleotide sequence ID" value="NZ_JBHSXS010000013.1"/>
</dbReference>
<accession>A0ABW2CP54</accession>
<dbReference type="InterPro" id="IPR044855">
    <property type="entry name" value="CoA-Trfase_III_dom3_sf"/>
</dbReference>
<dbReference type="GO" id="GO:0016740">
    <property type="term" value="F:transferase activity"/>
    <property type="evidence" value="ECO:0007669"/>
    <property type="project" value="UniProtKB-KW"/>
</dbReference>
<dbReference type="InterPro" id="IPR023606">
    <property type="entry name" value="CoA-Trfase_III_dom_1_sf"/>
</dbReference>
<dbReference type="Pfam" id="PF02515">
    <property type="entry name" value="CoA_transf_3"/>
    <property type="match status" value="1"/>
</dbReference>
<dbReference type="Proteomes" id="UP001596380">
    <property type="component" value="Unassembled WGS sequence"/>
</dbReference>
<evidence type="ECO:0000313" key="1">
    <source>
        <dbReference type="EMBL" id="MFC6882488.1"/>
    </source>
</evidence>
<proteinExistence type="predicted"/>
<gene>
    <name evidence="1" type="ORF">ACFQKB_22220</name>
</gene>
<dbReference type="EMBL" id="JBHSXS010000013">
    <property type="protein sequence ID" value="MFC6882488.1"/>
    <property type="molecule type" value="Genomic_DNA"/>
</dbReference>
<dbReference type="Gene3D" id="3.30.1540.10">
    <property type="entry name" value="formyl-coa transferase, domain 3"/>
    <property type="match status" value="1"/>
</dbReference>
<dbReference type="Gene3D" id="3.40.50.10540">
    <property type="entry name" value="Crotonobetainyl-coa:carnitine coa-transferase, domain 1"/>
    <property type="match status" value="1"/>
</dbReference>
<dbReference type="PANTHER" id="PTHR48228">
    <property type="entry name" value="SUCCINYL-COA--D-CITRAMALATE COA-TRANSFERASE"/>
    <property type="match status" value="1"/>
</dbReference>
<dbReference type="SUPFAM" id="SSF89796">
    <property type="entry name" value="CoA-transferase family III (CaiB/BaiF)"/>
    <property type="match status" value="1"/>
</dbReference>
<dbReference type="PANTHER" id="PTHR48228:SF5">
    <property type="entry name" value="ALPHA-METHYLACYL-COA RACEMASE"/>
    <property type="match status" value="1"/>
</dbReference>